<dbReference type="KEGG" id="mpq:ABA45_09440"/>
<keyword evidence="3" id="KW-1185">Reference proteome</keyword>
<sequence>MAKKEKSKNVEKIVKKVNKKFAKTTSHIESLFNDALKQFDNLQTQIKQPVHKLRKDIDELRDREMKRFNDEFERRLQEFQEMQNSLLERLGIGHADEDKPDNKKPVLPTPAVAKKKKAKPAAESVVASESTPSKSKAPIKTKVKAAPSPTPTSAKAPAKAPAQAPAKTKAKTTQLADPSDLTRVKGIGPATQKKMKEAGLNTISQIANPSAEDQEKLKAFASIKDFDQLAAEAKKIV</sequence>
<name>A0A0H4I4G6_9GAMM</name>
<dbReference type="PATRIC" id="fig|330734.3.peg.1985"/>
<dbReference type="Proteomes" id="UP000036406">
    <property type="component" value="Chromosome"/>
</dbReference>
<evidence type="ECO:0008006" key="4">
    <source>
        <dbReference type="Google" id="ProtNLM"/>
    </source>
</evidence>
<protein>
    <recommendedName>
        <fullName evidence="4">Helix-hairpin-helix DNA-binding motif class 1 domain-containing protein</fullName>
    </recommendedName>
</protein>
<feature type="compositionally biased region" description="Low complexity" evidence="1">
    <location>
        <begin position="121"/>
        <end position="133"/>
    </location>
</feature>
<evidence type="ECO:0000256" key="1">
    <source>
        <dbReference type="SAM" id="MobiDB-lite"/>
    </source>
</evidence>
<gene>
    <name evidence="2" type="ORF">ABA45_09440</name>
</gene>
<organism evidence="2 3">
    <name type="scientific">Marinobacter psychrophilus</name>
    <dbReference type="NCBI Taxonomy" id="330734"/>
    <lineage>
        <taxon>Bacteria</taxon>
        <taxon>Pseudomonadati</taxon>
        <taxon>Pseudomonadota</taxon>
        <taxon>Gammaproteobacteria</taxon>
        <taxon>Pseudomonadales</taxon>
        <taxon>Marinobacteraceae</taxon>
        <taxon>Marinobacter</taxon>
    </lineage>
</organism>
<dbReference type="RefSeq" id="WP_048385620.1">
    <property type="nucleotide sequence ID" value="NZ_CP011494.1"/>
</dbReference>
<dbReference type="STRING" id="330734.ABA45_09440"/>
<dbReference type="EMBL" id="CP011494">
    <property type="protein sequence ID" value="AKO52605.1"/>
    <property type="molecule type" value="Genomic_DNA"/>
</dbReference>
<evidence type="ECO:0000313" key="2">
    <source>
        <dbReference type="EMBL" id="AKO52605.1"/>
    </source>
</evidence>
<reference evidence="2 3" key="1">
    <citation type="submission" date="2015-05" db="EMBL/GenBank/DDBJ databases">
        <title>Complete genome of Marinobacter psychrophilus strain 20041T isolated from sea-ice of the Canadian Basin.</title>
        <authorList>
            <person name="Song L."/>
            <person name="Ren L."/>
            <person name="Yu Y."/>
            <person name="Wang X."/>
        </authorList>
    </citation>
    <scope>NUCLEOTIDE SEQUENCE [LARGE SCALE GENOMIC DNA]</scope>
    <source>
        <strain evidence="2 3">20041</strain>
    </source>
</reference>
<dbReference type="AlphaFoldDB" id="A0A0H4I4G6"/>
<evidence type="ECO:0000313" key="3">
    <source>
        <dbReference type="Proteomes" id="UP000036406"/>
    </source>
</evidence>
<proteinExistence type="predicted"/>
<feature type="region of interest" description="Disordered" evidence="1">
    <location>
        <begin position="87"/>
        <end position="193"/>
    </location>
</feature>
<dbReference type="Gene3D" id="1.10.150.20">
    <property type="entry name" value="5' to 3' exonuclease, C-terminal subdomain"/>
    <property type="match status" value="1"/>
</dbReference>
<feature type="compositionally biased region" description="Basic and acidic residues" evidence="1">
    <location>
        <begin position="94"/>
        <end position="104"/>
    </location>
</feature>
<accession>A0A0H4I4G6</accession>
<feature type="compositionally biased region" description="Low complexity" evidence="1">
    <location>
        <begin position="144"/>
        <end position="174"/>
    </location>
</feature>